<keyword evidence="3" id="KW-0687">Ribonucleoprotein</keyword>
<keyword evidence="2" id="KW-0689">Ribosomal protein</keyword>
<feature type="domain" description="S1 motif" evidence="4">
    <location>
        <begin position="103"/>
        <end position="173"/>
    </location>
</feature>
<protein>
    <recommendedName>
        <fullName evidence="4">S1 motif domain-containing protein</fullName>
    </recommendedName>
</protein>
<evidence type="ECO:0000313" key="5">
    <source>
        <dbReference type="EMBL" id="CAE8594555.1"/>
    </source>
</evidence>
<accession>A0A813E0M8</accession>
<dbReference type="GO" id="GO:0003729">
    <property type="term" value="F:mRNA binding"/>
    <property type="evidence" value="ECO:0007669"/>
    <property type="project" value="TreeGrafter"/>
</dbReference>
<dbReference type="Pfam" id="PF00575">
    <property type="entry name" value="S1"/>
    <property type="match status" value="2"/>
</dbReference>
<evidence type="ECO:0000256" key="1">
    <source>
        <dbReference type="ARBA" id="ARBA00006767"/>
    </source>
</evidence>
<dbReference type="GO" id="GO:0006412">
    <property type="term" value="P:translation"/>
    <property type="evidence" value="ECO:0007669"/>
    <property type="project" value="TreeGrafter"/>
</dbReference>
<dbReference type="GO" id="GO:1990904">
    <property type="term" value="C:ribonucleoprotein complex"/>
    <property type="evidence" value="ECO:0007669"/>
    <property type="project" value="UniProtKB-KW"/>
</dbReference>
<evidence type="ECO:0000256" key="2">
    <source>
        <dbReference type="ARBA" id="ARBA00022980"/>
    </source>
</evidence>
<comment type="caution">
    <text evidence="5">The sequence shown here is derived from an EMBL/GenBank/DDBJ whole genome shotgun (WGS) entry which is preliminary data.</text>
</comment>
<keyword evidence="7" id="KW-1185">Reference proteome</keyword>
<dbReference type="EMBL" id="CAJNNV010007164">
    <property type="protein sequence ID" value="CAE8594555.1"/>
    <property type="molecule type" value="Genomic_DNA"/>
</dbReference>
<dbReference type="SUPFAM" id="SSF50249">
    <property type="entry name" value="Nucleic acid-binding proteins"/>
    <property type="match status" value="2"/>
</dbReference>
<organism evidence="5 7">
    <name type="scientific">Polarella glacialis</name>
    <name type="common">Dinoflagellate</name>
    <dbReference type="NCBI Taxonomy" id="89957"/>
    <lineage>
        <taxon>Eukaryota</taxon>
        <taxon>Sar</taxon>
        <taxon>Alveolata</taxon>
        <taxon>Dinophyceae</taxon>
        <taxon>Suessiales</taxon>
        <taxon>Suessiaceae</taxon>
        <taxon>Polarella</taxon>
    </lineage>
</organism>
<dbReference type="PROSITE" id="PS50126">
    <property type="entry name" value="S1"/>
    <property type="match status" value="2"/>
</dbReference>
<comment type="similarity">
    <text evidence="1">Belongs to the bacterial ribosomal protein bS1 family.</text>
</comment>
<proteinExistence type="inferred from homology"/>
<dbReference type="SMART" id="SM00316">
    <property type="entry name" value="S1"/>
    <property type="match status" value="2"/>
</dbReference>
<reference evidence="5" key="1">
    <citation type="submission" date="2021-02" db="EMBL/GenBank/DDBJ databases">
        <authorList>
            <person name="Dougan E. K."/>
            <person name="Rhodes N."/>
            <person name="Thang M."/>
            <person name="Chan C."/>
        </authorList>
    </citation>
    <scope>NUCLEOTIDE SEQUENCE</scope>
</reference>
<dbReference type="InterPro" id="IPR003029">
    <property type="entry name" value="S1_domain"/>
</dbReference>
<gene>
    <name evidence="5" type="ORF">PGLA1383_LOCUS13090</name>
    <name evidence="6" type="ORF">PGLA2088_LOCUS29971</name>
</gene>
<dbReference type="PANTHER" id="PTHR10724:SF7">
    <property type="entry name" value="SMALL RIBOSOMAL SUBUNIT PROTEIN BS1C"/>
    <property type="match status" value="1"/>
</dbReference>
<dbReference type="GO" id="GO:0005840">
    <property type="term" value="C:ribosome"/>
    <property type="evidence" value="ECO:0007669"/>
    <property type="project" value="UniProtKB-KW"/>
</dbReference>
<feature type="domain" description="S1 motif" evidence="4">
    <location>
        <begin position="189"/>
        <end position="257"/>
    </location>
</feature>
<dbReference type="Proteomes" id="UP000654075">
    <property type="component" value="Unassembled WGS sequence"/>
</dbReference>
<evidence type="ECO:0000313" key="6">
    <source>
        <dbReference type="EMBL" id="CAE8696763.1"/>
    </source>
</evidence>
<evidence type="ECO:0000256" key="3">
    <source>
        <dbReference type="ARBA" id="ARBA00023274"/>
    </source>
</evidence>
<dbReference type="PANTHER" id="PTHR10724">
    <property type="entry name" value="30S RIBOSOMAL PROTEIN S1"/>
    <property type="match status" value="1"/>
</dbReference>
<dbReference type="AlphaFoldDB" id="A0A813E0M8"/>
<dbReference type="InterPro" id="IPR050437">
    <property type="entry name" value="Ribos_protein_bS1-like"/>
</dbReference>
<dbReference type="Gene3D" id="2.40.50.140">
    <property type="entry name" value="Nucleic acid-binding proteins"/>
    <property type="match status" value="2"/>
</dbReference>
<dbReference type="EMBL" id="CAJNNW010028570">
    <property type="protein sequence ID" value="CAE8696763.1"/>
    <property type="molecule type" value="Genomic_DNA"/>
</dbReference>
<dbReference type="GO" id="GO:0003735">
    <property type="term" value="F:structural constituent of ribosome"/>
    <property type="evidence" value="ECO:0007669"/>
    <property type="project" value="TreeGrafter"/>
</dbReference>
<evidence type="ECO:0000259" key="4">
    <source>
        <dbReference type="PROSITE" id="PS50126"/>
    </source>
</evidence>
<evidence type="ECO:0000313" key="7">
    <source>
        <dbReference type="Proteomes" id="UP000654075"/>
    </source>
</evidence>
<name>A0A813E0M8_POLGL</name>
<sequence length="259" mass="27042">MLCKLPLANGPRAGRRCAAVMFALAGVVWSCARTFLLAGGSCAPLVRAPPLVGLRGMRAVAAKAKEVYSSSLPLGAAGPKSGTKAPKQAVVPGSAKSEELVLGQELTGTVTGFKGEAGANLELGVGIPGWLHVSFIKNERVEKPSDVLAVGEEVRVRVVAVTDQSVKVAAVGRDLAIFQKRPLSDYEPGNEIQGRVVGCSGKAVFIDVGAMADGYLSADQIPDFDLSVELKSRFSVGQEVTVKVLEKTNSRLGLTLMGR</sequence>
<dbReference type="Proteomes" id="UP000626109">
    <property type="component" value="Unassembled WGS sequence"/>
</dbReference>
<dbReference type="InterPro" id="IPR012340">
    <property type="entry name" value="NA-bd_OB-fold"/>
</dbReference>